<comment type="cofactor">
    <cofactor evidence="1">
        <name>Fe(2+)</name>
        <dbReference type="ChEBI" id="CHEBI:29033"/>
    </cofactor>
</comment>
<evidence type="ECO:0000256" key="7">
    <source>
        <dbReference type="ARBA" id="ARBA00022873"/>
    </source>
</evidence>
<dbReference type="GeneID" id="25903842"/>
<evidence type="ECO:0000256" key="1">
    <source>
        <dbReference type="ARBA" id="ARBA00001954"/>
    </source>
</evidence>
<evidence type="ECO:0000256" key="5">
    <source>
        <dbReference type="ARBA" id="ARBA00012267"/>
    </source>
</evidence>
<accession>A0A0L0G5Y9</accession>
<dbReference type="PANTHER" id="PTHR10696:SF51">
    <property type="entry name" value="TRIMETHYLLYSINE DIOXYGENASE, MITOCHONDRIAL"/>
    <property type="match status" value="1"/>
</dbReference>
<keyword evidence="10" id="KW-0408">Iron</keyword>
<dbReference type="EMBL" id="KQ241764">
    <property type="protein sequence ID" value="KNC84442.1"/>
    <property type="molecule type" value="Genomic_DNA"/>
</dbReference>
<dbReference type="Pfam" id="PF06155">
    <property type="entry name" value="GBBH-like_N"/>
    <property type="match status" value="1"/>
</dbReference>
<feature type="domain" description="TauD/TfdA-like" evidence="16">
    <location>
        <begin position="94"/>
        <end position="334"/>
    </location>
</feature>
<dbReference type="UniPathway" id="UPA00118"/>
<dbReference type="FunFam" id="3.30.2020.30:FF:000002">
    <property type="entry name" value="Putative gamma-butyrobetaine dioxygenase"/>
    <property type="match status" value="1"/>
</dbReference>
<evidence type="ECO:0000256" key="2">
    <source>
        <dbReference type="ARBA" id="ARBA00001961"/>
    </source>
</evidence>
<reference evidence="18 19" key="1">
    <citation type="submission" date="2011-02" db="EMBL/GenBank/DDBJ databases">
        <title>The Genome Sequence of Sphaeroforma arctica JP610.</title>
        <authorList>
            <consortium name="The Broad Institute Genome Sequencing Platform"/>
            <person name="Russ C."/>
            <person name="Cuomo C."/>
            <person name="Young S.K."/>
            <person name="Zeng Q."/>
            <person name="Gargeya S."/>
            <person name="Alvarado L."/>
            <person name="Berlin A."/>
            <person name="Chapman S.B."/>
            <person name="Chen Z."/>
            <person name="Freedman E."/>
            <person name="Gellesch M."/>
            <person name="Goldberg J."/>
            <person name="Griggs A."/>
            <person name="Gujja S."/>
            <person name="Heilman E."/>
            <person name="Heiman D."/>
            <person name="Howarth C."/>
            <person name="Mehta T."/>
            <person name="Neiman D."/>
            <person name="Pearson M."/>
            <person name="Roberts A."/>
            <person name="Saif S."/>
            <person name="Shea T."/>
            <person name="Shenoy N."/>
            <person name="Sisk P."/>
            <person name="Stolte C."/>
            <person name="Sykes S."/>
            <person name="White J."/>
            <person name="Yandava C."/>
            <person name="Burger G."/>
            <person name="Gray M.W."/>
            <person name="Holland P.W.H."/>
            <person name="King N."/>
            <person name="Lang F.B.F."/>
            <person name="Roger A.J."/>
            <person name="Ruiz-Trillo I."/>
            <person name="Haas B."/>
            <person name="Nusbaum C."/>
            <person name="Birren B."/>
        </authorList>
    </citation>
    <scope>NUCLEOTIDE SEQUENCE [LARGE SCALE GENOMIC DNA]</scope>
    <source>
        <strain evidence="18 19">JP610</strain>
    </source>
</reference>
<organism evidence="18 19">
    <name type="scientific">Sphaeroforma arctica JP610</name>
    <dbReference type="NCBI Taxonomy" id="667725"/>
    <lineage>
        <taxon>Eukaryota</taxon>
        <taxon>Ichthyosporea</taxon>
        <taxon>Ichthyophonida</taxon>
        <taxon>Sphaeroforma</taxon>
    </lineage>
</organism>
<dbReference type="Gene3D" id="3.30.2020.30">
    <property type="match status" value="1"/>
</dbReference>
<protein>
    <recommendedName>
        <fullName evidence="5">trimethyllysine dioxygenase</fullName>
        <ecNumber evidence="5">1.14.11.8</ecNumber>
    </recommendedName>
    <alternativeName>
        <fullName evidence="12">Epsilon-trimethyllysine 2-oxoglutarate dioxygenase</fullName>
    </alternativeName>
    <alternativeName>
        <fullName evidence="11">TML hydroxylase</fullName>
    </alternativeName>
    <alternativeName>
        <fullName evidence="13">TML-alpha-ketoglutarate dioxygenase</fullName>
    </alternativeName>
</protein>
<evidence type="ECO:0000256" key="12">
    <source>
        <dbReference type="ARBA" id="ARBA00031778"/>
    </source>
</evidence>
<evidence type="ECO:0000256" key="8">
    <source>
        <dbReference type="ARBA" id="ARBA00022964"/>
    </source>
</evidence>
<dbReference type="CDD" id="cd00250">
    <property type="entry name" value="CAS_like"/>
    <property type="match status" value="1"/>
</dbReference>
<dbReference type="SUPFAM" id="SSF51197">
    <property type="entry name" value="Clavaminate synthase-like"/>
    <property type="match status" value="1"/>
</dbReference>
<keyword evidence="8 18" id="KW-0223">Dioxygenase</keyword>
<dbReference type="Gene3D" id="3.60.130.10">
    <property type="entry name" value="Clavaminate synthase-like"/>
    <property type="match status" value="1"/>
</dbReference>
<dbReference type="FunFam" id="3.60.130.10:FF:000001">
    <property type="entry name" value="Trimethyllysine dioxygenase, mitochondrial"/>
    <property type="match status" value="1"/>
</dbReference>
<dbReference type="OrthoDB" id="408743at2759"/>
<comment type="catalytic activity">
    <reaction evidence="15">
        <text>N(6),N(6),N(6)-trimethyl-L-lysine + 2-oxoglutarate + O2 = (3S)-3-hydroxy-N(6),N(6),N(6)-trimethyl-L-lysine + succinate + CO2</text>
        <dbReference type="Rhea" id="RHEA:14181"/>
        <dbReference type="ChEBI" id="CHEBI:15379"/>
        <dbReference type="ChEBI" id="CHEBI:16526"/>
        <dbReference type="ChEBI" id="CHEBI:16810"/>
        <dbReference type="ChEBI" id="CHEBI:30031"/>
        <dbReference type="ChEBI" id="CHEBI:58100"/>
        <dbReference type="ChEBI" id="CHEBI:141499"/>
        <dbReference type="EC" id="1.14.11.8"/>
    </reaction>
</comment>
<dbReference type="InterPro" id="IPR050411">
    <property type="entry name" value="AlphaKG_dependent_hydroxylases"/>
</dbReference>
<dbReference type="PANTHER" id="PTHR10696">
    <property type="entry name" value="GAMMA-BUTYROBETAINE HYDROXYLASE-RELATED"/>
    <property type="match status" value="1"/>
</dbReference>
<dbReference type="InterPro" id="IPR038492">
    <property type="entry name" value="GBBH-like_N_sf"/>
</dbReference>
<evidence type="ECO:0000256" key="15">
    <source>
        <dbReference type="ARBA" id="ARBA00049334"/>
    </source>
</evidence>
<dbReference type="InterPro" id="IPR012776">
    <property type="entry name" value="Trimethyllysine_dOase"/>
</dbReference>
<dbReference type="Pfam" id="PF02668">
    <property type="entry name" value="TauD"/>
    <property type="match status" value="1"/>
</dbReference>
<comment type="pathway">
    <text evidence="3">Amine and polyamine biosynthesis; carnitine biosynthesis.</text>
</comment>
<dbReference type="InterPro" id="IPR010376">
    <property type="entry name" value="GBBH-like_N"/>
</dbReference>
<dbReference type="InterPro" id="IPR042098">
    <property type="entry name" value="TauD-like_sf"/>
</dbReference>
<dbReference type="GO" id="GO:0050353">
    <property type="term" value="F:trimethyllysine dioxygenase activity"/>
    <property type="evidence" value="ECO:0007669"/>
    <property type="project" value="UniProtKB-EC"/>
</dbReference>
<evidence type="ECO:0000256" key="14">
    <source>
        <dbReference type="ARBA" id="ARBA00046008"/>
    </source>
</evidence>
<evidence type="ECO:0000256" key="6">
    <source>
        <dbReference type="ARBA" id="ARBA00022723"/>
    </source>
</evidence>
<evidence type="ECO:0000256" key="9">
    <source>
        <dbReference type="ARBA" id="ARBA00023002"/>
    </source>
</evidence>
<evidence type="ECO:0000256" key="13">
    <source>
        <dbReference type="ARBA" id="ARBA00032283"/>
    </source>
</evidence>
<evidence type="ECO:0000313" key="18">
    <source>
        <dbReference type="EMBL" id="KNC84442.1"/>
    </source>
</evidence>
<dbReference type="NCBIfam" id="TIGR02410">
    <property type="entry name" value="carnitine_TMLD"/>
    <property type="match status" value="1"/>
</dbReference>
<evidence type="ECO:0000256" key="3">
    <source>
        <dbReference type="ARBA" id="ARBA00005022"/>
    </source>
</evidence>
<comment type="similarity">
    <text evidence="4">Belongs to the gamma-BBH/TMLD family.</text>
</comment>
<proteinExistence type="inferred from homology"/>
<keyword evidence="19" id="KW-1185">Reference proteome</keyword>
<evidence type="ECO:0000256" key="11">
    <source>
        <dbReference type="ARBA" id="ARBA00030363"/>
    </source>
</evidence>
<evidence type="ECO:0000313" key="19">
    <source>
        <dbReference type="Proteomes" id="UP000054560"/>
    </source>
</evidence>
<evidence type="ECO:0000256" key="4">
    <source>
        <dbReference type="ARBA" id="ARBA00008654"/>
    </source>
</evidence>
<keyword evidence="9" id="KW-0560">Oxidoreductase</keyword>
<dbReference type="GO" id="GO:0005739">
    <property type="term" value="C:mitochondrion"/>
    <property type="evidence" value="ECO:0007669"/>
    <property type="project" value="TreeGrafter"/>
</dbReference>
<sequence>MCTEGIWLRDHCRCPTCYHTDTRQRLLETYDLPLDIAPEHAQIRDDALDVQWPDGHSSTYLLSSLRNAMAKRPRKETDRQTFWDASIAATPPVTQYNEFMDSTSGIKSWLTDIKRTGFALVDGVPATEQATQAVIKRVYAPMHTFYGEWWTFSNNALDHADTAYTNLSLPSHTDMTYCSDPAGLQVFHCLSFDGTGGESTLVDGFKAGRQLRDQYPEIYRTLTTVNIPQTYADPVQKIWSTISRPVLIVDSTSYELVRVNFNTCDRAVLDASTVDMSRIQEIYRALRTFESILREEQNVYTFPLTPGRVLIFDNWRVLHGREGFTGSRTLSGCYVSRDEHMLKQRMYLDECEEAN</sequence>
<keyword evidence="7" id="KW-0124">Carnitine biosynthesis</keyword>
<name>A0A0L0G5Y9_9EUKA</name>
<dbReference type="AlphaFoldDB" id="A0A0L0G5Y9"/>
<comment type="function">
    <text evidence="14">Converts trimethyllysine (TML) into hydroxytrimethyllysine (HTML).</text>
</comment>
<dbReference type="EC" id="1.14.11.8" evidence="5"/>
<comment type="cofactor">
    <cofactor evidence="2">
        <name>L-ascorbate</name>
        <dbReference type="ChEBI" id="CHEBI:38290"/>
    </cofactor>
</comment>
<dbReference type="GO" id="GO:0045329">
    <property type="term" value="P:carnitine biosynthetic process"/>
    <property type="evidence" value="ECO:0007669"/>
    <property type="project" value="UniProtKB-UniPathway"/>
</dbReference>
<dbReference type="RefSeq" id="XP_014158344.1">
    <property type="nucleotide sequence ID" value="XM_014302869.1"/>
</dbReference>
<dbReference type="InterPro" id="IPR003819">
    <property type="entry name" value="TauD/TfdA-like"/>
</dbReference>
<evidence type="ECO:0000259" key="17">
    <source>
        <dbReference type="Pfam" id="PF06155"/>
    </source>
</evidence>
<feature type="domain" description="Gamma-butyrobetaine hydroxylase-like N-terminal" evidence="17">
    <location>
        <begin position="6"/>
        <end position="65"/>
    </location>
</feature>
<evidence type="ECO:0000259" key="16">
    <source>
        <dbReference type="Pfam" id="PF02668"/>
    </source>
</evidence>
<gene>
    <name evidence="18" type="ORF">SARC_03338</name>
</gene>
<evidence type="ECO:0000256" key="10">
    <source>
        <dbReference type="ARBA" id="ARBA00023004"/>
    </source>
</evidence>
<keyword evidence="6" id="KW-0479">Metal-binding</keyword>
<dbReference type="GO" id="GO:0005506">
    <property type="term" value="F:iron ion binding"/>
    <property type="evidence" value="ECO:0007669"/>
    <property type="project" value="InterPro"/>
</dbReference>
<dbReference type="eggNOG" id="KOG3889">
    <property type="taxonomic scope" value="Eukaryota"/>
</dbReference>
<dbReference type="STRING" id="667725.A0A0L0G5Y9"/>
<dbReference type="Proteomes" id="UP000054560">
    <property type="component" value="Unassembled WGS sequence"/>
</dbReference>